<gene>
    <name evidence="2" type="ORF">Scarif_00009</name>
</gene>
<sequence length="148" mass="16328">MSELIHYGVKGMKWGVRKNPKDDSPNSNYSRGQRSYDRKNHGKGGVKRINRRLNEGQDLKTARKNEYKFRRKRATMVSAGIVAARYAPTAIQVLKMVGGVASQKVALRAEAKRGQAAAAASMGIPRQGSTGPSYTKKNRKGVYNISSM</sequence>
<dbReference type="Pfam" id="PF23847">
    <property type="entry name" value="DUF7211"/>
    <property type="match status" value="1"/>
</dbReference>
<dbReference type="InterPro" id="IPR055635">
    <property type="entry name" value="DUF7211"/>
</dbReference>
<organism evidence="2">
    <name type="scientific">Streptomyces phage Scarif</name>
    <dbReference type="NCBI Taxonomy" id="3158858"/>
    <lineage>
        <taxon>Viruses</taxon>
        <taxon>Duplodnaviria</taxon>
        <taxon>Heunggongvirae</taxon>
        <taxon>Uroviricota</taxon>
        <taxon>Caudoviricetes</taxon>
    </lineage>
</organism>
<feature type="region of interest" description="Disordered" evidence="1">
    <location>
        <begin position="120"/>
        <end position="148"/>
    </location>
</feature>
<reference evidence="2" key="1">
    <citation type="submission" date="2024-05" db="EMBL/GenBank/DDBJ databases">
        <title>Isolation and characterization of the new Streptomyces phages Kamino, Geonosis, Abafar and Scarif infecting a broad range of host species.</title>
        <authorList>
            <person name="Rackow B."/>
            <person name="Rolland C."/>
            <person name="Mohnen I."/>
            <person name="Wittmann J."/>
            <person name="Muesken M."/>
            <person name="Overmann J."/>
            <person name="Frunzke J."/>
        </authorList>
    </citation>
    <scope>NUCLEOTIDE SEQUENCE</scope>
</reference>
<evidence type="ECO:0000256" key="1">
    <source>
        <dbReference type="SAM" id="MobiDB-lite"/>
    </source>
</evidence>
<protein>
    <submittedName>
        <fullName evidence="2">Uncharacterized protein</fullName>
    </submittedName>
</protein>
<evidence type="ECO:0000313" key="2">
    <source>
        <dbReference type="EMBL" id="XBM95118.1"/>
    </source>
</evidence>
<dbReference type="EMBL" id="PP750868">
    <property type="protein sequence ID" value="XBM95118.1"/>
    <property type="molecule type" value="Genomic_DNA"/>
</dbReference>
<accession>A0AAU7GZR8</accession>
<feature type="compositionally biased region" description="Basic residues" evidence="1">
    <location>
        <begin position="40"/>
        <end position="51"/>
    </location>
</feature>
<name>A0AAU7GZR8_9CAUD</name>
<proteinExistence type="predicted"/>
<feature type="region of interest" description="Disordered" evidence="1">
    <location>
        <begin position="14"/>
        <end position="59"/>
    </location>
</feature>